<protein>
    <submittedName>
        <fullName evidence="4">Expressed conserved protein</fullName>
    </submittedName>
</protein>
<reference evidence="4" key="3">
    <citation type="submission" date="2020-10" db="UniProtKB">
        <authorList>
            <consortium name="WormBaseParasite"/>
        </authorList>
    </citation>
    <scope>IDENTIFICATION</scope>
</reference>
<dbReference type="Proteomes" id="UP000492820">
    <property type="component" value="Unassembled WGS sequence"/>
</dbReference>
<evidence type="ECO:0000313" key="2">
    <source>
        <dbReference type="EMBL" id="CDS15307.1"/>
    </source>
</evidence>
<reference evidence="2 3" key="1">
    <citation type="journal article" date="2013" name="Nature">
        <title>The genomes of four tapeworm species reveal adaptations to parasitism.</title>
        <authorList>
            <person name="Tsai I.J."/>
            <person name="Zarowiecki M."/>
            <person name="Holroyd N."/>
            <person name="Garciarrubio A."/>
            <person name="Sanchez-Flores A."/>
            <person name="Brooks K.L."/>
            <person name="Tracey A."/>
            <person name="Bobes R.J."/>
            <person name="Fragoso G."/>
            <person name="Sciutto E."/>
            <person name="Aslett M."/>
            <person name="Beasley H."/>
            <person name="Bennett H.M."/>
            <person name="Cai J."/>
            <person name="Camicia F."/>
            <person name="Clark R."/>
            <person name="Cucher M."/>
            <person name="De Silva N."/>
            <person name="Day T.A."/>
            <person name="Deplazes P."/>
            <person name="Estrada K."/>
            <person name="Fernandez C."/>
            <person name="Holland P.W."/>
            <person name="Hou J."/>
            <person name="Hu S."/>
            <person name="Huckvale T."/>
            <person name="Hung S.S."/>
            <person name="Kamenetzky L."/>
            <person name="Keane J.A."/>
            <person name="Kiss F."/>
            <person name="Koziol U."/>
            <person name="Lambert O."/>
            <person name="Liu K."/>
            <person name="Luo X."/>
            <person name="Luo Y."/>
            <person name="Macchiaroli N."/>
            <person name="Nichol S."/>
            <person name="Paps J."/>
            <person name="Parkinson J."/>
            <person name="Pouchkina-Stantcheva N."/>
            <person name="Riddiford N."/>
            <person name="Rosenzvit M."/>
            <person name="Salinas G."/>
            <person name="Wasmuth J.D."/>
            <person name="Zamanian M."/>
            <person name="Zheng Y."/>
            <person name="Cai X."/>
            <person name="Soberon X."/>
            <person name="Olson P.D."/>
            <person name="Laclette J.P."/>
            <person name="Brehm K."/>
            <person name="Berriman M."/>
            <person name="Garciarrubio A."/>
            <person name="Bobes R.J."/>
            <person name="Fragoso G."/>
            <person name="Sanchez-Flores A."/>
            <person name="Estrada K."/>
            <person name="Cevallos M.A."/>
            <person name="Morett E."/>
            <person name="Gonzalez V."/>
            <person name="Portillo T."/>
            <person name="Ochoa-Leyva A."/>
            <person name="Jose M.V."/>
            <person name="Sciutto E."/>
            <person name="Landa A."/>
            <person name="Jimenez L."/>
            <person name="Valdes V."/>
            <person name="Carrero J.C."/>
            <person name="Larralde C."/>
            <person name="Morales-Montor J."/>
            <person name="Limon-Lason J."/>
            <person name="Soberon X."/>
            <person name="Laclette J.P."/>
        </authorList>
    </citation>
    <scope>NUCLEOTIDE SEQUENCE [LARGE SCALE GENOMIC DNA]</scope>
</reference>
<organism evidence="2">
    <name type="scientific">Echinococcus granulosus</name>
    <name type="common">Hydatid tapeworm</name>
    <dbReference type="NCBI Taxonomy" id="6210"/>
    <lineage>
        <taxon>Eukaryota</taxon>
        <taxon>Metazoa</taxon>
        <taxon>Spiralia</taxon>
        <taxon>Lophotrochozoa</taxon>
        <taxon>Platyhelminthes</taxon>
        <taxon>Cestoda</taxon>
        <taxon>Eucestoda</taxon>
        <taxon>Cyclophyllidea</taxon>
        <taxon>Taeniidae</taxon>
        <taxon>Echinococcus</taxon>
        <taxon>Echinococcus granulosus group</taxon>
    </lineage>
</organism>
<feature type="region of interest" description="Disordered" evidence="1">
    <location>
        <begin position="1"/>
        <end position="31"/>
    </location>
</feature>
<evidence type="ECO:0000313" key="3">
    <source>
        <dbReference type="Proteomes" id="UP000492820"/>
    </source>
</evidence>
<evidence type="ECO:0000313" key="4">
    <source>
        <dbReference type="WBParaSite" id="EgrG_000770500"/>
    </source>
</evidence>
<feature type="compositionally biased region" description="Polar residues" evidence="1">
    <location>
        <begin position="272"/>
        <end position="281"/>
    </location>
</feature>
<feature type="region of interest" description="Disordered" evidence="1">
    <location>
        <begin position="70"/>
        <end position="117"/>
    </location>
</feature>
<accession>A0A068WCI6</accession>
<evidence type="ECO:0000256" key="1">
    <source>
        <dbReference type="SAM" id="MobiDB-lite"/>
    </source>
</evidence>
<dbReference type="OrthoDB" id="2020426at2759"/>
<dbReference type="WBParaSite" id="EgrG_000770500">
    <property type="protein sequence ID" value="EgrG_000770500"/>
    <property type="gene ID" value="EgrG_000770500"/>
</dbReference>
<name>A0A068WCI6_ECHGR</name>
<dbReference type="EMBL" id="LK028576">
    <property type="protein sequence ID" value="CDS15307.1"/>
    <property type="molecule type" value="Genomic_DNA"/>
</dbReference>
<sequence length="281" mass="30885">MPKSNRWKEYPLPSNWEERYDPSTKLNEPHGRIHGLGIMTMISEGNRSVKPSYASKTNSIVNKFLAKSYEPKHDQLQRRRKSSSTSRKSNARRARRCSMEPHSCSSPLSPTATSAHVSCQLRHHSSHRVATANPGSIKDDATLGEVVVGERVPKHEVVKQSTPVPETRELCLAPLHVGSAPAQDDVKGTRGLKTFHSKGDGNPERICEVLEHCRLSKPNKAVILSSLLIRAKGPDQSLLCRRIPARGPDPSLGRGPNPSLVRGPNPALLRKNQPQALSSAP</sequence>
<gene>
    <name evidence="2" type="ORF">EgrG_000770500</name>
</gene>
<feature type="compositionally biased region" description="Polar residues" evidence="1">
    <location>
        <begin position="103"/>
        <end position="117"/>
    </location>
</feature>
<feature type="compositionally biased region" description="Basic and acidic residues" evidence="1">
    <location>
        <begin position="16"/>
        <end position="31"/>
    </location>
</feature>
<reference evidence="2" key="2">
    <citation type="submission" date="2014-06" db="EMBL/GenBank/DDBJ databases">
        <authorList>
            <person name="Aslett M."/>
        </authorList>
    </citation>
    <scope>NUCLEOTIDE SEQUENCE</scope>
</reference>
<proteinExistence type="predicted"/>
<dbReference type="AlphaFoldDB" id="A0A068WCI6"/>
<feature type="region of interest" description="Disordered" evidence="1">
    <location>
        <begin position="243"/>
        <end position="281"/>
    </location>
</feature>